<evidence type="ECO:0000313" key="1">
    <source>
        <dbReference type="EMBL" id="QBA19905.1"/>
    </source>
</evidence>
<gene>
    <name evidence="1" type="ORF">EU348_01465</name>
</gene>
<protein>
    <submittedName>
        <fullName evidence="1">Uncharacterized protein</fullName>
    </submittedName>
</protein>
<sequence length="231" mass="26839">MMKKELLILFILNFSFYCTGQEIKIPENFTEHSIPKVESPEWFVLIHSKDCYAVKKDNGRLIVEKTSYYKKDSELEIEDGKLIGENKGEFGGALYFQPKEDKDKVVKIKFGNIVDIFRFQNKIYFTEGSGIWGSLYELNKDSAFTYNKIESFGDALEAVAVFDDSIYIASYHGFYKVADEKATLIFRKQFWDNLYPNSVVVFDEENIFMGIRSGIVKLNLVKKTVNFYTEK</sequence>
<reference evidence="1" key="1">
    <citation type="submission" date="2019-01" db="EMBL/GenBank/DDBJ databases">
        <title>Whole Genome Sequencing for Putative Detection of Antimicrobial Resistance and Potential Virulence Factors in Chryseobacterium indologenes isolated from Nile Tilapia in Tanzania.</title>
        <authorList>
            <person name="Mwega E."/>
            <person name="Mutoloki S."/>
            <person name="Mugimba K."/>
            <person name="Colquhoun D."/>
            <person name="Mdegela R."/>
            <person name="Evensen O."/>
            <person name="Wasteson Y."/>
        </authorList>
    </citation>
    <scope>NUCLEOTIDE SEQUENCE [LARGE SCALE GENOMIC DNA]</scope>
    <source>
        <strain evidence="1">StR 01</strain>
    </source>
</reference>
<accession>A0A411DHS0</accession>
<proteinExistence type="predicted"/>
<dbReference type="EMBL" id="CP035532">
    <property type="protein sequence ID" value="QBA19905.1"/>
    <property type="molecule type" value="Genomic_DNA"/>
</dbReference>
<dbReference type="AlphaFoldDB" id="A0A411DHS0"/>
<name>A0A411DHS0_CHRID</name>
<organism evidence="1">
    <name type="scientific">Chryseobacterium indologenes</name>
    <name type="common">Flavobacterium indologenes</name>
    <dbReference type="NCBI Taxonomy" id="253"/>
    <lineage>
        <taxon>Bacteria</taxon>
        <taxon>Pseudomonadati</taxon>
        <taxon>Bacteroidota</taxon>
        <taxon>Flavobacteriia</taxon>
        <taxon>Flavobacteriales</taxon>
        <taxon>Weeksellaceae</taxon>
        <taxon>Chryseobacterium group</taxon>
        <taxon>Chryseobacterium</taxon>
    </lineage>
</organism>